<name>A0A6I7U974_9BACI</name>
<dbReference type="EMBL" id="LKPO01000011">
    <property type="protein sequence ID" value="OLF94642.1"/>
    <property type="molecule type" value="Genomic_DNA"/>
</dbReference>
<dbReference type="Proteomes" id="UP000185604">
    <property type="component" value="Unassembled WGS sequence"/>
</dbReference>
<dbReference type="InterPro" id="IPR015053">
    <property type="entry name" value="DUF1871"/>
</dbReference>
<protein>
    <recommendedName>
        <fullName evidence="5">DUF1871 family protein</fullName>
    </recommendedName>
</protein>
<keyword evidence="4" id="KW-1185">Reference proteome</keyword>
<dbReference type="InterPro" id="IPR023162">
    <property type="entry name" value="Apc36109-like_dom_sf"/>
</dbReference>
<proteinExistence type="predicted"/>
<dbReference type="AlphaFoldDB" id="A0A6I7U974"/>
<dbReference type="Pfam" id="PF08958">
    <property type="entry name" value="DUF1871"/>
    <property type="match status" value="1"/>
</dbReference>
<dbReference type="SUPFAM" id="SSF116922">
    <property type="entry name" value="YugE-like"/>
    <property type="match status" value="1"/>
</dbReference>
<dbReference type="Gene3D" id="1.10.340.20">
    <property type="entry name" value="Apc36109-like domain"/>
    <property type="match status" value="1"/>
</dbReference>
<evidence type="ECO:0008006" key="5">
    <source>
        <dbReference type="Google" id="ProtNLM"/>
    </source>
</evidence>
<reference evidence="1 3" key="1">
    <citation type="journal article" date="2016" name="Front. Microbiol.">
        <title>High-Level Heat Resistance of Spores of Bacillus amyloliquefaciens and Bacillus licheniformis Results from the Presence of a spoVA Operon in a Tn1546 Transposon.</title>
        <authorList>
            <person name="Berendsen E.M."/>
            <person name="Koning R.A."/>
            <person name="Boekhorst J."/>
            <person name="de Jong A."/>
            <person name="Kuipers O.P."/>
            <person name="Wells-Bennik M.H."/>
        </authorList>
    </citation>
    <scope>NUCLEOTIDE SEQUENCE [LARGE SCALE GENOMIC DNA]</scope>
    <source>
        <strain evidence="1 3">B4121</strain>
    </source>
</reference>
<dbReference type="Proteomes" id="UP000429980">
    <property type="component" value="Unassembled WGS sequence"/>
</dbReference>
<gene>
    <name evidence="1" type="ORF">B4121_1855</name>
    <name evidence="2" type="ORF">CHCC15381_3039</name>
</gene>
<evidence type="ECO:0000313" key="2">
    <source>
        <dbReference type="EMBL" id="TWL44377.1"/>
    </source>
</evidence>
<reference evidence="2 4" key="2">
    <citation type="submission" date="2019-06" db="EMBL/GenBank/DDBJ databases">
        <title>Genome sequence analysis of &gt;100 Bacillus licheniformis strains suggests intrinsic resistance to this species.</title>
        <authorList>
            <person name="Wels M."/>
            <person name="Siezen R.J."/>
            <person name="Johansen E."/>
            <person name="Stuer-Lauridsen B."/>
            <person name="Bjerre K."/>
            <person name="Nielsen B.K.K."/>
        </authorList>
    </citation>
    <scope>NUCLEOTIDE SEQUENCE [LARGE SCALE GENOMIC DNA]</scope>
    <source>
        <strain evidence="2 4">BAC-15381</strain>
    </source>
</reference>
<evidence type="ECO:0000313" key="1">
    <source>
        <dbReference type="EMBL" id="OLF94642.1"/>
    </source>
</evidence>
<organism evidence="1 3">
    <name type="scientific">Bacillus paralicheniformis</name>
    <dbReference type="NCBI Taxonomy" id="1648923"/>
    <lineage>
        <taxon>Bacteria</taxon>
        <taxon>Bacillati</taxon>
        <taxon>Bacillota</taxon>
        <taxon>Bacilli</taxon>
        <taxon>Bacillales</taxon>
        <taxon>Bacillaceae</taxon>
        <taxon>Bacillus</taxon>
    </lineage>
</organism>
<dbReference type="EMBL" id="NILF01000008">
    <property type="protein sequence ID" value="TWL44377.1"/>
    <property type="molecule type" value="Genomic_DNA"/>
</dbReference>
<evidence type="ECO:0000313" key="4">
    <source>
        <dbReference type="Proteomes" id="UP000429980"/>
    </source>
</evidence>
<sequence length="94" mass="10594">MKHYNEAVIMMKESQAAAQIIHIIKEWDPFQAGPDFYETEAAEIVQAVYTENDAERLGEAIQSVFEVSFDQTLPLAKCKQLAERLLAIKDSSSC</sequence>
<accession>A0A6I7U974</accession>
<comment type="caution">
    <text evidence="1">The sequence shown here is derived from an EMBL/GenBank/DDBJ whole genome shotgun (WGS) entry which is preliminary data.</text>
</comment>
<evidence type="ECO:0000313" key="3">
    <source>
        <dbReference type="Proteomes" id="UP000185604"/>
    </source>
</evidence>